<dbReference type="GeneID" id="38122865"/>
<protein>
    <recommendedName>
        <fullName evidence="4">GH16 domain-containing protein</fullName>
    </recommendedName>
</protein>
<dbReference type="EMBL" id="NKHU02000544">
    <property type="protein sequence ID" value="RHZ43070.1"/>
    <property type="molecule type" value="Genomic_DNA"/>
</dbReference>
<evidence type="ECO:0000313" key="3">
    <source>
        <dbReference type="Proteomes" id="UP000215305"/>
    </source>
</evidence>
<dbReference type="RefSeq" id="XP_026609464.1">
    <property type="nucleotide sequence ID" value="XM_026754510.1"/>
</dbReference>
<comment type="caution">
    <text evidence="2">The sequence shown here is derived from an EMBL/GenBank/DDBJ whole genome shotgun (WGS) entry which is preliminary data.</text>
</comment>
<dbReference type="OrthoDB" id="4781at2759"/>
<dbReference type="AlphaFoldDB" id="A0A397G4J0"/>
<evidence type="ECO:0000256" key="1">
    <source>
        <dbReference type="SAM" id="MobiDB-lite"/>
    </source>
</evidence>
<gene>
    <name evidence="2" type="ORF">CDV56_100891</name>
</gene>
<dbReference type="Proteomes" id="UP000215305">
    <property type="component" value="Unassembled WGS sequence"/>
</dbReference>
<dbReference type="STRING" id="41047.A0A397G4J0"/>
<evidence type="ECO:0008006" key="4">
    <source>
        <dbReference type="Google" id="ProtNLM"/>
    </source>
</evidence>
<reference evidence="2" key="1">
    <citation type="submission" date="2018-08" db="EMBL/GenBank/DDBJ databases">
        <title>Draft genome sequence of azole-resistant Aspergillus thermomutatus (Neosartorya pseudofischeri) strain HMR AF 39, isolated from a human nasal aspirate.</title>
        <authorList>
            <person name="Parent-Michaud M."/>
            <person name="Dufresne P.J."/>
            <person name="Fournier E."/>
            <person name="Martineau C."/>
            <person name="Moreira S."/>
            <person name="Perkins V."/>
            <person name="De Repentigny L."/>
            <person name="Dufresne S.F."/>
        </authorList>
    </citation>
    <scope>NUCLEOTIDE SEQUENCE [LARGE SCALE GENOMIC DNA]</scope>
    <source>
        <strain evidence="2">HMR AF 39</strain>
    </source>
</reference>
<dbReference type="VEuPathDB" id="FungiDB:CDV56_100891"/>
<accession>A0A397G4J0</accession>
<organism evidence="2 3">
    <name type="scientific">Aspergillus thermomutatus</name>
    <name type="common">Neosartorya pseudofischeri</name>
    <dbReference type="NCBI Taxonomy" id="41047"/>
    <lineage>
        <taxon>Eukaryota</taxon>
        <taxon>Fungi</taxon>
        <taxon>Dikarya</taxon>
        <taxon>Ascomycota</taxon>
        <taxon>Pezizomycotina</taxon>
        <taxon>Eurotiomycetes</taxon>
        <taxon>Eurotiomycetidae</taxon>
        <taxon>Eurotiales</taxon>
        <taxon>Aspergillaceae</taxon>
        <taxon>Aspergillus</taxon>
        <taxon>Aspergillus subgen. Fumigati</taxon>
    </lineage>
</organism>
<proteinExistence type="predicted"/>
<sequence length="153" mass="15891">MRLKLGIWAGGDPSNAPGTIEWAGGKTDYAAGPYTMYIKSAIVENMHPSKTYTYTDDTGEWQSIDFDGKDGETPEETITSKTTTTRHSSTTVRPSTTASSPKTTGPSGSASSTSAAGSSTPTPTLFLGAASAPSTSTISRLALLGLFTAMLQL</sequence>
<feature type="region of interest" description="Disordered" evidence="1">
    <location>
        <begin position="50"/>
        <end position="120"/>
    </location>
</feature>
<keyword evidence="3" id="KW-1185">Reference proteome</keyword>
<dbReference type="InterPro" id="IPR013320">
    <property type="entry name" value="ConA-like_dom_sf"/>
</dbReference>
<dbReference type="Gene3D" id="2.60.120.200">
    <property type="match status" value="1"/>
</dbReference>
<name>A0A397G4J0_ASPTH</name>
<feature type="compositionally biased region" description="Low complexity" evidence="1">
    <location>
        <begin position="76"/>
        <end position="120"/>
    </location>
</feature>
<dbReference type="SUPFAM" id="SSF49899">
    <property type="entry name" value="Concanavalin A-like lectins/glucanases"/>
    <property type="match status" value="1"/>
</dbReference>
<evidence type="ECO:0000313" key="2">
    <source>
        <dbReference type="EMBL" id="RHZ43070.1"/>
    </source>
</evidence>